<evidence type="ECO:0000259" key="3">
    <source>
        <dbReference type="PROSITE" id="PS50011"/>
    </source>
</evidence>
<dbReference type="PROSITE" id="PS00108">
    <property type="entry name" value="PROTEIN_KINASE_ST"/>
    <property type="match status" value="1"/>
</dbReference>
<dbReference type="SUPFAM" id="SSF56112">
    <property type="entry name" value="Protein kinase-like (PK-like)"/>
    <property type="match status" value="1"/>
</dbReference>
<dbReference type="AlphaFoldDB" id="A0A132NZQ0"/>
<keyword evidence="2" id="KW-0175">Coiled coil</keyword>
<comment type="caution">
    <text evidence="4">The sequence shown here is derived from an EMBL/GenBank/DDBJ whole genome shotgun (WGS) entry which is preliminary data.</text>
</comment>
<proteinExistence type="predicted"/>
<dbReference type="OrthoDB" id="10252354at2759"/>
<dbReference type="FunFam" id="1.10.510.10:FF:001554">
    <property type="entry name" value="Kinase, NEK"/>
    <property type="match status" value="1"/>
</dbReference>
<accession>A0A132NZQ0</accession>
<dbReference type="PROSITE" id="PS50011">
    <property type="entry name" value="PROTEIN_KINASE_DOM"/>
    <property type="match status" value="1"/>
</dbReference>
<keyword evidence="1" id="KW-0040">ANK repeat</keyword>
<dbReference type="InterPro" id="IPR008271">
    <property type="entry name" value="Ser/Thr_kinase_AS"/>
</dbReference>
<keyword evidence="4" id="KW-0808">Transferase</keyword>
<dbReference type="Gene3D" id="3.30.200.20">
    <property type="entry name" value="Phosphorylase Kinase, domain 1"/>
    <property type="match status" value="1"/>
</dbReference>
<feature type="coiled-coil region" evidence="2">
    <location>
        <begin position="332"/>
        <end position="373"/>
    </location>
</feature>
<dbReference type="Gene3D" id="1.25.40.20">
    <property type="entry name" value="Ankyrin repeat-containing domain"/>
    <property type="match status" value="3"/>
</dbReference>
<dbReference type="InterPro" id="IPR002110">
    <property type="entry name" value="Ankyrin_rpt"/>
</dbReference>
<keyword evidence="4" id="KW-0418">Kinase</keyword>
<keyword evidence="4" id="KW-0723">Serine/threonine-protein kinase</keyword>
<dbReference type="SUPFAM" id="SSF48403">
    <property type="entry name" value="Ankyrin repeat"/>
    <property type="match status" value="1"/>
</dbReference>
<protein>
    <submittedName>
        <fullName evidence="4">Kinase/ NEK / Serine/threonine protein kinase</fullName>
    </submittedName>
</protein>
<dbReference type="PROSITE" id="PS50088">
    <property type="entry name" value="ANK_REPEAT"/>
    <property type="match status" value="1"/>
</dbReference>
<evidence type="ECO:0000256" key="2">
    <source>
        <dbReference type="SAM" id="Coils"/>
    </source>
</evidence>
<feature type="repeat" description="ANK" evidence="1">
    <location>
        <begin position="794"/>
        <end position="826"/>
    </location>
</feature>
<dbReference type="PROSITE" id="PS50297">
    <property type="entry name" value="ANK_REP_REGION"/>
    <property type="match status" value="1"/>
</dbReference>
<name>A0A132NZQ0_GIAIN</name>
<dbReference type="Pfam" id="PF00069">
    <property type="entry name" value="Pkinase"/>
    <property type="match status" value="1"/>
</dbReference>
<dbReference type="PANTHER" id="PTHR24120:SF4">
    <property type="entry name" value="GH07239P"/>
    <property type="match status" value="1"/>
</dbReference>
<dbReference type="SMART" id="SM00248">
    <property type="entry name" value="ANK"/>
    <property type="match status" value="9"/>
</dbReference>
<dbReference type="VEuPathDB" id="GiardiaDB:QR46_0410"/>
<dbReference type="SMART" id="SM00220">
    <property type="entry name" value="S_TKc"/>
    <property type="match status" value="1"/>
</dbReference>
<feature type="domain" description="Protein kinase" evidence="3">
    <location>
        <begin position="40"/>
        <end position="307"/>
    </location>
</feature>
<dbReference type="EMBL" id="JXTI01000006">
    <property type="protein sequence ID" value="KWX15551.1"/>
    <property type="molecule type" value="Genomic_DNA"/>
</dbReference>
<dbReference type="InterPro" id="IPR011009">
    <property type="entry name" value="Kinase-like_dom_sf"/>
</dbReference>
<dbReference type="InterPro" id="IPR000719">
    <property type="entry name" value="Prot_kinase_dom"/>
</dbReference>
<evidence type="ECO:0000313" key="5">
    <source>
        <dbReference type="Proteomes" id="UP000070089"/>
    </source>
</evidence>
<dbReference type="Gene3D" id="1.10.510.10">
    <property type="entry name" value="Transferase(Phosphotransferase) domain 1"/>
    <property type="match status" value="1"/>
</dbReference>
<evidence type="ECO:0000313" key="4">
    <source>
        <dbReference type="EMBL" id="KWX15551.1"/>
    </source>
</evidence>
<dbReference type="GO" id="GO:0004674">
    <property type="term" value="F:protein serine/threonine kinase activity"/>
    <property type="evidence" value="ECO:0007669"/>
    <property type="project" value="UniProtKB-KW"/>
</dbReference>
<organism evidence="4 5">
    <name type="scientific">Giardia duodenalis assemblage B</name>
    <dbReference type="NCBI Taxonomy" id="1394984"/>
    <lineage>
        <taxon>Eukaryota</taxon>
        <taxon>Metamonada</taxon>
        <taxon>Diplomonadida</taxon>
        <taxon>Hexamitidae</taxon>
        <taxon>Giardiinae</taxon>
        <taxon>Giardia</taxon>
    </lineage>
</organism>
<dbReference type="InterPro" id="IPR036770">
    <property type="entry name" value="Ankyrin_rpt-contain_sf"/>
</dbReference>
<dbReference type="GO" id="GO:0005524">
    <property type="term" value="F:ATP binding"/>
    <property type="evidence" value="ECO:0007669"/>
    <property type="project" value="InterPro"/>
</dbReference>
<dbReference type="PANTHER" id="PTHR24120">
    <property type="entry name" value="GH07239P"/>
    <property type="match status" value="1"/>
</dbReference>
<gene>
    <name evidence="4" type="ORF">QR46_0410</name>
</gene>
<reference evidence="4 5" key="1">
    <citation type="journal article" date="2015" name="Mol. Biochem. Parasitol.">
        <title>Identification of polymorphic genes for use in assemblage B genotyping assays through comparative genomics of multiple assemblage B Giardia duodenalis isolates.</title>
        <authorList>
            <person name="Wielinga C."/>
            <person name="Thompson R.C."/>
            <person name="Monis P."/>
            <person name="Ryan U."/>
        </authorList>
    </citation>
    <scope>NUCLEOTIDE SEQUENCE [LARGE SCALE GENOMIC DNA]</scope>
    <source>
        <strain evidence="4 5">BAH15c1</strain>
    </source>
</reference>
<dbReference type="Proteomes" id="UP000070089">
    <property type="component" value="Unassembled WGS sequence"/>
</dbReference>
<evidence type="ECO:0000256" key="1">
    <source>
        <dbReference type="PROSITE-ProRule" id="PRU00023"/>
    </source>
</evidence>
<dbReference type="Pfam" id="PF12796">
    <property type="entry name" value="Ank_2"/>
    <property type="match status" value="2"/>
</dbReference>
<sequence>MVFLRNVPSHNLFIIKSLKLYPMNSNRQTVNQQELNDLLQDFDSVLGKGAYGSVRALKSNPDEVVKEISTVNLSEKARLALETELDLLPRVRHQYIVDYKQVIKTDTFTYIRMRRYAKSLSEVIVPMHRKNHKPELDMILRLTAQMCEALAYLHSPFKPQAMSENKIPSIVHRDIKPANILTDDKVENFYLADFGMCRTVTNTVCASTYAGSPAYMAPEVMFHEHYDGKADIWSLGVVVYEMAYGRVPDFLRGMPPKSVYVNTWRPDLTKIEYPELHDVIKAMLVVDPQKRSSAADILRIPCVSSYVNTRNEAGESGRELEQLLEFHIQDAVKDREAHINSLQAEISQLKTQIDVLNERLAKQQEQQQTLQADMDAKAKLLEEVYSNMSRTADPSSMDAVSVHLNASDAALAMRDRYIKNLIETNKKLTMKLSYNETAAYSLSTIKSTGSILSCSTKLEGNATGETHDSSENLISLIQKFVVSMDKVLIRRLAQSIINHLDEAGNGAALALLLTGKLDGCYILSPQRGALIRLLAEREGSQLTGSGYSNSYIECLQGKPAVEQVLQPDGWNSWFRHVEQGCSIGVESSMYMAGSVLSSSVLCGEITDDSFTALMIAAALDHASVVSMLLSRESGRMTPGRRTALMYAAHMGNIGATCLLSSMEAKLRDMKKRVAMHYAAEAGHTDVVQVLMAKEGGLTDAEGTTSLMLAAKSGFTRIVSILLQKEARKLNKTGATALMYSSKWGHLEAVKLLLPAEGRKSNKMGLSSLMIAAQYGQLEIAETLLPVEDGLVSKTGMTALMYAAQAGQKDIVKLLIPRQARVRDKIRATALMYAATKGQHEVVALLANEEAGMVDINGLSALVYAAYKGHFKCVDILAPLEAKAHGERAIQEMIKSHRQTIMPIMKNKIEEYMNK</sequence>